<feature type="compositionally biased region" description="Low complexity" evidence="1">
    <location>
        <begin position="1"/>
        <end position="16"/>
    </location>
</feature>
<keyword evidence="3" id="KW-1185">Reference proteome</keyword>
<dbReference type="AlphaFoldDB" id="A0A7W9JJZ7"/>
<sequence>MGPRRGLPEGEGPLSGARGGRGAGRQRASRGGPARSTRTGGRAGAKGGGPQRAGSGSRAGGEGRRRAPSAPADLAAPPETLFLATIPGATPSTWVDRFTTRQRVVQLVNHDEASQLAHLAHDDAGMPRHPLPQLGYVRRRRDVEAEEMLRAAGVDPRRVHLVGVYAELPVVCVGRDHLLAAWDAEADGPVPLAELDSHEELDPARFAAAPVEDPLDSAELPGAGERMALEIAASGAGHVVLPMSVARMFGRKDVVVLPLASALDDTVGMSRADREAAATRAEVEADAGDAGTAAAGPGEAEDDDAARHPGWDVALAWLKEADSELVQSFVGVARGRRGNSSR</sequence>
<evidence type="ECO:0000313" key="2">
    <source>
        <dbReference type="EMBL" id="MBB5849333.1"/>
    </source>
</evidence>
<feature type="region of interest" description="Disordered" evidence="1">
    <location>
        <begin position="274"/>
        <end position="307"/>
    </location>
</feature>
<feature type="compositionally biased region" description="Low complexity" evidence="1">
    <location>
        <begin position="25"/>
        <end position="40"/>
    </location>
</feature>
<protein>
    <recommendedName>
        <fullName evidence="4">LysR substrate-binding domain-containing protein</fullName>
    </recommendedName>
</protein>
<organism evidence="2 3">
    <name type="scientific">Micrococcus endophyticus</name>
    <dbReference type="NCBI Taxonomy" id="455343"/>
    <lineage>
        <taxon>Bacteria</taxon>
        <taxon>Bacillati</taxon>
        <taxon>Actinomycetota</taxon>
        <taxon>Actinomycetes</taxon>
        <taxon>Micrococcales</taxon>
        <taxon>Micrococcaceae</taxon>
        <taxon>Micrococcus</taxon>
    </lineage>
</organism>
<dbReference type="RefSeq" id="WP_338104324.1">
    <property type="nucleotide sequence ID" value="NZ_BAABAG010000019.1"/>
</dbReference>
<proteinExistence type="predicted"/>
<feature type="compositionally biased region" description="Basic and acidic residues" evidence="1">
    <location>
        <begin position="274"/>
        <end position="283"/>
    </location>
</feature>
<comment type="caution">
    <text evidence="2">The sequence shown here is derived from an EMBL/GenBank/DDBJ whole genome shotgun (WGS) entry which is preliminary data.</text>
</comment>
<dbReference type="Proteomes" id="UP000567246">
    <property type="component" value="Unassembled WGS sequence"/>
</dbReference>
<feature type="compositionally biased region" description="Low complexity" evidence="1">
    <location>
        <begin position="288"/>
        <end position="298"/>
    </location>
</feature>
<evidence type="ECO:0000256" key="1">
    <source>
        <dbReference type="SAM" id="MobiDB-lite"/>
    </source>
</evidence>
<accession>A0A7W9JJZ7</accession>
<evidence type="ECO:0000313" key="3">
    <source>
        <dbReference type="Proteomes" id="UP000567246"/>
    </source>
</evidence>
<evidence type="ECO:0008006" key="4">
    <source>
        <dbReference type="Google" id="ProtNLM"/>
    </source>
</evidence>
<name>A0A7W9JJZ7_9MICC</name>
<feature type="compositionally biased region" description="Gly residues" evidence="1">
    <location>
        <begin position="41"/>
        <end position="51"/>
    </location>
</feature>
<dbReference type="EMBL" id="JACHMW010000001">
    <property type="protein sequence ID" value="MBB5849333.1"/>
    <property type="molecule type" value="Genomic_DNA"/>
</dbReference>
<gene>
    <name evidence="2" type="ORF">HDA33_001897</name>
</gene>
<reference evidence="2 3" key="1">
    <citation type="submission" date="2020-08" db="EMBL/GenBank/DDBJ databases">
        <title>Sequencing the genomes of 1000 actinobacteria strains.</title>
        <authorList>
            <person name="Klenk H.-P."/>
        </authorList>
    </citation>
    <scope>NUCLEOTIDE SEQUENCE [LARGE SCALE GENOMIC DNA]</scope>
    <source>
        <strain evidence="2 3">DSM 17945</strain>
    </source>
</reference>
<feature type="region of interest" description="Disordered" evidence="1">
    <location>
        <begin position="1"/>
        <end position="76"/>
    </location>
</feature>